<comment type="caution">
    <text evidence="1">The sequence shown here is derived from an EMBL/GenBank/DDBJ whole genome shotgun (WGS) entry which is preliminary data.</text>
</comment>
<evidence type="ECO:0000313" key="1">
    <source>
        <dbReference type="EMBL" id="TCL06805.1"/>
    </source>
</evidence>
<accession>A0A4R1NGI4</accession>
<gene>
    <name evidence="1" type="ORF">EZJ58_5098</name>
</gene>
<proteinExistence type="predicted"/>
<keyword evidence="2" id="KW-1185">Reference proteome</keyword>
<organism evidence="1 2">
    <name type="scientific">Sodalis ligni</name>
    <dbReference type="NCBI Taxonomy" id="2697027"/>
    <lineage>
        <taxon>Bacteria</taxon>
        <taxon>Pseudomonadati</taxon>
        <taxon>Pseudomonadota</taxon>
        <taxon>Gammaproteobacteria</taxon>
        <taxon>Enterobacterales</taxon>
        <taxon>Bruguierivoracaceae</taxon>
        <taxon>Sodalis</taxon>
    </lineage>
</organism>
<dbReference type="AlphaFoldDB" id="A0A4R1NGI4"/>
<name>A0A4R1NGI4_9GAMM</name>
<sequence>MSKQRFIFLLKGEVVTPQSLDDPDAGEIIRAALCQSFAISHLHVLAKNSREALAKYQLLSEGYSSEKKMEVSLF</sequence>
<protein>
    <submittedName>
        <fullName evidence="1">Uncharacterized protein</fullName>
    </submittedName>
</protein>
<reference evidence="1 2" key="1">
    <citation type="submission" date="2019-02" db="EMBL/GenBank/DDBJ databases">
        <title>Investigation of anaerobic lignin degradation for improved lignocellulosic biofuels.</title>
        <authorList>
            <person name="Deangelis K."/>
        </authorList>
    </citation>
    <scope>NUCLEOTIDE SEQUENCE [LARGE SCALE GENOMIC DNA]</scope>
    <source>
        <strain evidence="1 2">159R</strain>
    </source>
</reference>
<dbReference type="Proteomes" id="UP000294555">
    <property type="component" value="Unassembled WGS sequence"/>
</dbReference>
<evidence type="ECO:0000313" key="2">
    <source>
        <dbReference type="Proteomes" id="UP000294555"/>
    </source>
</evidence>
<dbReference type="EMBL" id="SJOI01000001">
    <property type="protein sequence ID" value="TCL06805.1"/>
    <property type="molecule type" value="Genomic_DNA"/>
</dbReference>